<protein>
    <submittedName>
        <fullName evidence="2">DUF397 domain-containing protein</fullName>
    </submittedName>
</protein>
<keyword evidence="3" id="KW-1185">Reference proteome</keyword>
<proteinExistence type="predicted"/>
<accession>A0A371Q593</accession>
<dbReference type="Pfam" id="PF04149">
    <property type="entry name" value="DUF397"/>
    <property type="match status" value="1"/>
</dbReference>
<gene>
    <name evidence="2" type="ORF">DY245_13235</name>
</gene>
<dbReference type="AlphaFoldDB" id="A0A371Q593"/>
<dbReference type="Proteomes" id="UP000262477">
    <property type="component" value="Unassembled WGS sequence"/>
</dbReference>
<evidence type="ECO:0000313" key="2">
    <source>
        <dbReference type="EMBL" id="REK89895.1"/>
    </source>
</evidence>
<dbReference type="EMBL" id="QUAC01000102">
    <property type="protein sequence ID" value="REK89895.1"/>
    <property type="molecule type" value="Genomic_DNA"/>
</dbReference>
<dbReference type="InterPro" id="IPR007278">
    <property type="entry name" value="DUF397"/>
</dbReference>
<evidence type="ECO:0000259" key="1">
    <source>
        <dbReference type="Pfam" id="PF04149"/>
    </source>
</evidence>
<sequence length="81" mass="8746">MRSLSDLYNLPAEGTQFESFCGGNLGGEHESCVEVGVIPGAESAFAVRDNKPEGAGKELRFTQAELDDFALGWINKRGLKL</sequence>
<name>A0A371Q593_STRIH</name>
<reference evidence="2 3" key="1">
    <citation type="submission" date="2018-08" db="EMBL/GenBank/DDBJ databases">
        <title>Streptomyces NEAU-D10 sp. nov., a novel Actinomycete isolated from soil.</title>
        <authorList>
            <person name="Jin L."/>
        </authorList>
    </citation>
    <scope>NUCLEOTIDE SEQUENCE [LARGE SCALE GENOMIC DNA]</scope>
    <source>
        <strain evidence="2 3">NEAU-D10</strain>
    </source>
</reference>
<feature type="domain" description="DUF397" evidence="1">
    <location>
        <begin position="27"/>
        <end position="70"/>
    </location>
</feature>
<organism evidence="2 3">
    <name type="scientific">Streptomyces inhibens</name>
    <dbReference type="NCBI Taxonomy" id="2293571"/>
    <lineage>
        <taxon>Bacteria</taxon>
        <taxon>Bacillati</taxon>
        <taxon>Actinomycetota</taxon>
        <taxon>Actinomycetes</taxon>
        <taxon>Kitasatosporales</taxon>
        <taxon>Streptomycetaceae</taxon>
        <taxon>Streptomyces</taxon>
    </lineage>
</organism>
<dbReference type="OrthoDB" id="3388456at2"/>
<evidence type="ECO:0000313" key="3">
    <source>
        <dbReference type="Proteomes" id="UP000262477"/>
    </source>
</evidence>
<comment type="caution">
    <text evidence="2">The sequence shown here is derived from an EMBL/GenBank/DDBJ whole genome shotgun (WGS) entry which is preliminary data.</text>
</comment>